<reference evidence="2 3" key="1">
    <citation type="submission" date="2011-02" db="EMBL/GenBank/DDBJ databases">
        <title>The Genome Sequence of Sphaeroforma arctica JP610.</title>
        <authorList>
            <consortium name="The Broad Institute Genome Sequencing Platform"/>
            <person name="Russ C."/>
            <person name="Cuomo C."/>
            <person name="Young S.K."/>
            <person name="Zeng Q."/>
            <person name="Gargeya S."/>
            <person name="Alvarado L."/>
            <person name="Berlin A."/>
            <person name="Chapman S.B."/>
            <person name="Chen Z."/>
            <person name="Freedman E."/>
            <person name="Gellesch M."/>
            <person name="Goldberg J."/>
            <person name="Griggs A."/>
            <person name="Gujja S."/>
            <person name="Heilman E."/>
            <person name="Heiman D."/>
            <person name="Howarth C."/>
            <person name="Mehta T."/>
            <person name="Neiman D."/>
            <person name="Pearson M."/>
            <person name="Roberts A."/>
            <person name="Saif S."/>
            <person name="Shea T."/>
            <person name="Shenoy N."/>
            <person name="Sisk P."/>
            <person name="Stolte C."/>
            <person name="Sykes S."/>
            <person name="White J."/>
            <person name="Yandava C."/>
            <person name="Burger G."/>
            <person name="Gray M.W."/>
            <person name="Holland P.W.H."/>
            <person name="King N."/>
            <person name="Lang F.B.F."/>
            <person name="Roger A.J."/>
            <person name="Ruiz-Trillo I."/>
            <person name="Haas B."/>
            <person name="Nusbaum C."/>
            <person name="Birren B."/>
        </authorList>
    </citation>
    <scope>NUCLEOTIDE SEQUENCE [LARGE SCALE GENOMIC DNA]</scope>
    <source>
        <strain evidence="2 3">JP610</strain>
    </source>
</reference>
<dbReference type="EMBL" id="KQ242053">
    <property type="protein sequence ID" value="KNC81256.1"/>
    <property type="molecule type" value="Genomic_DNA"/>
</dbReference>
<gene>
    <name evidence="2" type="ORF">SARC_06431</name>
</gene>
<evidence type="ECO:0000313" key="2">
    <source>
        <dbReference type="EMBL" id="KNC81256.1"/>
    </source>
</evidence>
<dbReference type="GeneID" id="25906935"/>
<dbReference type="Proteomes" id="UP000054560">
    <property type="component" value="Unassembled WGS sequence"/>
</dbReference>
<name>A0A0L0FXH6_9EUKA</name>
<protein>
    <submittedName>
        <fullName evidence="2">Uncharacterized protein</fullName>
    </submittedName>
</protein>
<evidence type="ECO:0000313" key="3">
    <source>
        <dbReference type="Proteomes" id="UP000054560"/>
    </source>
</evidence>
<accession>A0A0L0FXH6</accession>
<evidence type="ECO:0000256" key="1">
    <source>
        <dbReference type="SAM" id="MobiDB-lite"/>
    </source>
</evidence>
<dbReference type="RefSeq" id="XP_014155158.1">
    <property type="nucleotide sequence ID" value="XM_014299683.1"/>
</dbReference>
<sequence length="139" mass="15507">MTSVAHAKVSLFMLVRERTQAFDGYGKRVLDNAVQGASQQSLDELVMAFLDKRLATIIPDRVAVSCRTFSCRVAIGLLSREYDADIAEAIARKNARAPVLPLDDAIIAELYRAPRKRTRRVGETSESPPSPPRKRTRHD</sequence>
<proteinExistence type="predicted"/>
<organism evidence="2 3">
    <name type="scientific">Sphaeroforma arctica JP610</name>
    <dbReference type="NCBI Taxonomy" id="667725"/>
    <lineage>
        <taxon>Eukaryota</taxon>
        <taxon>Ichthyosporea</taxon>
        <taxon>Ichthyophonida</taxon>
        <taxon>Sphaeroforma</taxon>
    </lineage>
</organism>
<keyword evidence="3" id="KW-1185">Reference proteome</keyword>
<feature type="region of interest" description="Disordered" evidence="1">
    <location>
        <begin position="116"/>
        <end position="139"/>
    </location>
</feature>
<dbReference type="AlphaFoldDB" id="A0A0L0FXH6"/>